<reference evidence="1 2" key="1">
    <citation type="submission" date="2018-06" db="EMBL/GenBank/DDBJ databases">
        <title>WGS assembly of Brassica rapa FPsc.</title>
        <authorList>
            <person name="Bowman J."/>
            <person name="Kohchi T."/>
            <person name="Yamato K."/>
            <person name="Jenkins J."/>
            <person name="Shu S."/>
            <person name="Ishizaki K."/>
            <person name="Yamaoka S."/>
            <person name="Nishihama R."/>
            <person name="Nakamura Y."/>
            <person name="Berger F."/>
            <person name="Adam C."/>
            <person name="Aki S."/>
            <person name="Althoff F."/>
            <person name="Araki T."/>
            <person name="Arteaga-Vazquez M."/>
            <person name="Balasubrmanian S."/>
            <person name="Bauer D."/>
            <person name="Boehm C."/>
            <person name="Briginshaw L."/>
            <person name="Caballero-Perez J."/>
            <person name="Catarino B."/>
            <person name="Chen F."/>
            <person name="Chiyoda S."/>
            <person name="Chovatia M."/>
            <person name="Davies K."/>
            <person name="Delmans M."/>
            <person name="Demura T."/>
            <person name="Dierschke T."/>
            <person name="Dolan L."/>
            <person name="Dorantes-Acosta A."/>
            <person name="Eklund D."/>
            <person name="Florent S."/>
            <person name="Flores-Sandoval E."/>
            <person name="Fujiyama A."/>
            <person name="Fukuzawa H."/>
            <person name="Galik B."/>
            <person name="Grimanelli D."/>
            <person name="Grimwood J."/>
            <person name="Grossniklaus U."/>
            <person name="Hamada T."/>
            <person name="Haseloff J."/>
            <person name="Hetherington A."/>
            <person name="Higo A."/>
            <person name="Hirakawa Y."/>
            <person name="Hundley H."/>
            <person name="Ikeda Y."/>
            <person name="Inoue K."/>
            <person name="Inoue S."/>
            <person name="Ishida S."/>
            <person name="Jia Q."/>
            <person name="Kakita M."/>
            <person name="Kanazawa T."/>
            <person name="Kawai Y."/>
            <person name="Kawashima T."/>
            <person name="Kennedy M."/>
            <person name="Kinose K."/>
            <person name="Kinoshita T."/>
            <person name="Kohara Y."/>
            <person name="Koide E."/>
            <person name="Komatsu K."/>
            <person name="Kopischke S."/>
            <person name="Kubo M."/>
            <person name="Kyozuka J."/>
            <person name="Lagercrantz U."/>
            <person name="Lin S."/>
            <person name="Lindquist E."/>
            <person name="Lipzen A."/>
            <person name="Lu C."/>
            <person name="Luna E."/>
            <person name="Martienssen R."/>
            <person name="Minamino N."/>
            <person name="Mizutani M."/>
            <person name="Mizutani M."/>
            <person name="Mochizuki N."/>
            <person name="Monte I."/>
            <person name="Mosher R."/>
            <person name="Nagasaki H."/>
            <person name="Nakagami H."/>
            <person name="Naramoto S."/>
            <person name="Nishitani K."/>
            <person name="Ohtani M."/>
            <person name="Okamoto T."/>
            <person name="Okumura M."/>
            <person name="Phillips J."/>
            <person name="Pollak B."/>
            <person name="Reinders A."/>
            <person name="Roevekamp M."/>
            <person name="Sano R."/>
            <person name="Sawa S."/>
            <person name="Schmid M."/>
            <person name="Shirakawa M."/>
            <person name="Solano R."/>
            <person name="Spunde A."/>
            <person name="Suetsugu N."/>
            <person name="Sugano S."/>
            <person name="Sugiyama A."/>
            <person name="Sun R."/>
            <person name="Suzuki Y."/>
            <person name="Takenaka M."/>
            <person name="Takezawa D."/>
            <person name="Tomogane H."/>
            <person name="Tsuzuki M."/>
            <person name="Ueda T."/>
            <person name="Umeda M."/>
            <person name="Ward J."/>
            <person name="Watanabe Y."/>
            <person name="Yazaki K."/>
            <person name="Yokoyama R."/>
            <person name="Yoshitake Y."/>
            <person name="Yotsui I."/>
            <person name="Zachgo S."/>
            <person name="Schmutz J."/>
        </authorList>
    </citation>
    <scope>NUCLEOTIDE SEQUENCE [LARGE SCALE GENOMIC DNA]</scope>
    <source>
        <strain evidence="2">cv. B-3</strain>
    </source>
</reference>
<dbReference type="EMBL" id="CM010634">
    <property type="protein sequence ID" value="RID54205.1"/>
    <property type="molecule type" value="Genomic_DNA"/>
</dbReference>
<sequence length="50" mass="5877">MDFDTLPTYLPALISCLTSSRKPKKLHRERRYHAIQDYLSFHILPFGIVS</sequence>
<organism evidence="1 2">
    <name type="scientific">Brassica campestris</name>
    <name type="common">Field mustard</name>
    <dbReference type="NCBI Taxonomy" id="3711"/>
    <lineage>
        <taxon>Eukaryota</taxon>
        <taxon>Viridiplantae</taxon>
        <taxon>Streptophyta</taxon>
        <taxon>Embryophyta</taxon>
        <taxon>Tracheophyta</taxon>
        <taxon>Spermatophyta</taxon>
        <taxon>Magnoliopsida</taxon>
        <taxon>eudicotyledons</taxon>
        <taxon>Gunneridae</taxon>
        <taxon>Pentapetalae</taxon>
        <taxon>rosids</taxon>
        <taxon>malvids</taxon>
        <taxon>Brassicales</taxon>
        <taxon>Brassicaceae</taxon>
        <taxon>Brassiceae</taxon>
        <taxon>Brassica</taxon>
    </lineage>
</organism>
<accession>A0A397YLB5</accession>
<name>A0A397YLB5_BRACM</name>
<evidence type="ECO:0000313" key="2">
    <source>
        <dbReference type="Proteomes" id="UP000264353"/>
    </source>
</evidence>
<proteinExistence type="predicted"/>
<dbReference type="AlphaFoldDB" id="A0A397YLB5"/>
<gene>
    <name evidence="1" type="ORF">BRARA_G01545</name>
</gene>
<protein>
    <submittedName>
        <fullName evidence="1">Uncharacterized protein</fullName>
    </submittedName>
</protein>
<dbReference type="Proteomes" id="UP000264353">
    <property type="component" value="Chromosome A7"/>
</dbReference>
<evidence type="ECO:0000313" key="1">
    <source>
        <dbReference type="EMBL" id="RID54205.1"/>
    </source>
</evidence>